<comment type="cofactor">
    <cofactor evidence="10 11">
        <name>Zn(2+)</name>
        <dbReference type="ChEBI" id="CHEBI:29105"/>
    </cofactor>
    <text evidence="10 11">Binds 1 zinc ion per subunit.</text>
</comment>
<feature type="transmembrane region" description="Helical" evidence="12">
    <location>
        <begin position="23"/>
        <end position="44"/>
    </location>
</feature>
<evidence type="ECO:0000256" key="5">
    <source>
        <dbReference type="ARBA" id="ARBA00022833"/>
    </source>
</evidence>
<keyword evidence="2 10" id="KW-0479">Metal-binding</keyword>
<gene>
    <name evidence="14" type="ORF">Cfor_05427</name>
</gene>
<dbReference type="SUPFAM" id="SSF55486">
    <property type="entry name" value="Metalloproteases ('zincins'), catalytic domain"/>
    <property type="match status" value="1"/>
</dbReference>
<evidence type="ECO:0000256" key="10">
    <source>
        <dbReference type="PROSITE-ProRule" id="PRU01211"/>
    </source>
</evidence>
<feature type="binding site" evidence="10">
    <location>
        <position position="211"/>
    </location>
    <ligand>
        <name>Zn(2+)</name>
        <dbReference type="ChEBI" id="CHEBI:29105"/>
        <note>catalytic</note>
    </ligand>
</feature>
<keyword evidence="12" id="KW-1133">Transmembrane helix</keyword>
<keyword evidence="3" id="KW-0732">Signal</keyword>
<keyword evidence="6 10" id="KW-0482">Metalloprotease</keyword>
<dbReference type="PRINTS" id="PR00480">
    <property type="entry name" value="ASTACIN"/>
</dbReference>
<dbReference type="InterPro" id="IPR006026">
    <property type="entry name" value="Peptidase_Metallo"/>
</dbReference>
<comment type="caution">
    <text evidence="14">The sequence shown here is derived from an EMBL/GenBank/DDBJ whole genome shotgun (WGS) entry which is preliminary data.</text>
</comment>
<dbReference type="PROSITE" id="PS51864">
    <property type="entry name" value="ASTACIN"/>
    <property type="match status" value="1"/>
</dbReference>
<dbReference type="InParanoid" id="A0A6L2PWU8"/>
<dbReference type="PANTHER" id="PTHR10127:SF780">
    <property type="entry name" value="METALLOENDOPEPTIDASE"/>
    <property type="match status" value="1"/>
</dbReference>
<feature type="binding site" evidence="10">
    <location>
        <position position="205"/>
    </location>
    <ligand>
        <name>Zn(2+)</name>
        <dbReference type="ChEBI" id="CHEBI:29105"/>
        <note>catalytic</note>
    </ligand>
</feature>
<keyword evidence="15" id="KW-1185">Reference proteome</keyword>
<evidence type="ECO:0000256" key="12">
    <source>
        <dbReference type="SAM" id="Phobius"/>
    </source>
</evidence>
<keyword evidence="4 10" id="KW-0378">Hydrolase</keyword>
<protein>
    <recommendedName>
        <fullName evidence="11">Metalloendopeptidase</fullName>
        <ecNumber evidence="11">3.4.24.-</ecNumber>
    </recommendedName>
</protein>
<dbReference type="InterPro" id="IPR001506">
    <property type="entry name" value="Peptidase_M12A"/>
</dbReference>
<keyword evidence="1 10" id="KW-0645">Protease</keyword>
<keyword evidence="5 10" id="KW-0862">Zinc</keyword>
<dbReference type="Pfam" id="PF01400">
    <property type="entry name" value="Astacin"/>
    <property type="match status" value="1"/>
</dbReference>
<reference evidence="15" key="1">
    <citation type="submission" date="2020-01" db="EMBL/GenBank/DDBJ databases">
        <title>Draft genome sequence of the Termite Coptotermes fromosanus.</title>
        <authorList>
            <person name="Itakura S."/>
            <person name="Yosikawa Y."/>
            <person name="Umezawa K."/>
        </authorList>
    </citation>
    <scope>NUCLEOTIDE SEQUENCE [LARGE SCALE GENOMIC DNA]</scope>
</reference>
<evidence type="ECO:0000313" key="15">
    <source>
        <dbReference type="Proteomes" id="UP000502823"/>
    </source>
</evidence>
<evidence type="ECO:0000256" key="4">
    <source>
        <dbReference type="ARBA" id="ARBA00022801"/>
    </source>
</evidence>
<dbReference type="OrthoDB" id="291007at2759"/>
<dbReference type="FunCoup" id="A0A6L2PWU8">
    <property type="interactions" value="2"/>
</dbReference>
<dbReference type="GO" id="GO:0008270">
    <property type="term" value="F:zinc ion binding"/>
    <property type="evidence" value="ECO:0007669"/>
    <property type="project" value="UniProtKB-UniRule"/>
</dbReference>
<evidence type="ECO:0000256" key="2">
    <source>
        <dbReference type="ARBA" id="ARBA00022723"/>
    </source>
</evidence>
<dbReference type="GO" id="GO:0006508">
    <property type="term" value="P:proteolysis"/>
    <property type="evidence" value="ECO:0007669"/>
    <property type="project" value="UniProtKB-KW"/>
</dbReference>
<evidence type="ECO:0000256" key="11">
    <source>
        <dbReference type="RuleBase" id="RU361183"/>
    </source>
</evidence>
<dbReference type="SMART" id="SM00235">
    <property type="entry name" value="ZnMc"/>
    <property type="match status" value="1"/>
</dbReference>
<accession>A0A6L2PWU8</accession>
<dbReference type="FunFam" id="3.40.390.10:FF:000015">
    <property type="entry name" value="Meprin A subunit"/>
    <property type="match status" value="1"/>
</dbReference>
<feature type="domain" description="Peptidase M12A" evidence="13">
    <location>
        <begin position="108"/>
        <end position="303"/>
    </location>
</feature>
<dbReference type="PANTHER" id="PTHR10127">
    <property type="entry name" value="DISCOIDIN, CUB, EGF, LAMININ , AND ZINC METALLOPROTEASE DOMAIN CONTAINING"/>
    <property type="match status" value="1"/>
</dbReference>
<dbReference type="CDD" id="cd04280">
    <property type="entry name" value="ZnMc_astacin_like"/>
    <property type="match status" value="1"/>
</dbReference>
<name>A0A6L2PWU8_COPFO</name>
<evidence type="ECO:0000259" key="13">
    <source>
        <dbReference type="PROSITE" id="PS51864"/>
    </source>
</evidence>
<evidence type="ECO:0000313" key="14">
    <source>
        <dbReference type="EMBL" id="GFG37026.1"/>
    </source>
</evidence>
<dbReference type="InterPro" id="IPR024079">
    <property type="entry name" value="MetalloPept_cat_dom_sf"/>
</dbReference>
<dbReference type="AlphaFoldDB" id="A0A6L2PWU8"/>
<keyword evidence="12" id="KW-0472">Membrane</keyword>
<evidence type="ECO:0000256" key="1">
    <source>
        <dbReference type="ARBA" id="ARBA00022670"/>
    </source>
</evidence>
<evidence type="ECO:0000256" key="8">
    <source>
        <dbReference type="ARBA" id="ARBA00023157"/>
    </source>
</evidence>
<keyword evidence="12" id="KW-0812">Transmembrane</keyword>
<dbReference type="EC" id="3.4.24.-" evidence="11"/>
<evidence type="ECO:0000256" key="3">
    <source>
        <dbReference type="ARBA" id="ARBA00022729"/>
    </source>
</evidence>
<feature type="binding site" evidence="10">
    <location>
        <position position="201"/>
    </location>
    <ligand>
        <name>Zn(2+)</name>
        <dbReference type="ChEBI" id="CHEBI:29105"/>
        <note>catalytic</note>
    </ligand>
</feature>
<keyword evidence="8" id="KW-1015">Disulfide bond</keyword>
<comment type="caution">
    <text evidence="10">Lacks conserved residue(s) required for the propagation of feature annotation.</text>
</comment>
<evidence type="ECO:0000256" key="9">
    <source>
        <dbReference type="ARBA" id="ARBA00023180"/>
    </source>
</evidence>
<dbReference type="InterPro" id="IPR034035">
    <property type="entry name" value="Astacin-like_dom"/>
</dbReference>
<evidence type="ECO:0000256" key="7">
    <source>
        <dbReference type="ARBA" id="ARBA00023145"/>
    </source>
</evidence>
<keyword evidence="7" id="KW-0865">Zymogen</keyword>
<organism evidence="14 15">
    <name type="scientific">Coptotermes formosanus</name>
    <name type="common">Formosan subterranean termite</name>
    <dbReference type="NCBI Taxonomy" id="36987"/>
    <lineage>
        <taxon>Eukaryota</taxon>
        <taxon>Metazoa</taxon>
        <taxon>Ecdysozoa</taxon>
        <taxon>Arthropoda</taxon>
        <taxon>Hexapoda</taxon>
        <taxon>Insecta</taxon>
        <taxon>Pterygota</taxon>
        <taxon>Neoptera</taxon>
        <taxon>Polyneoptera</taxon>
        <taxon>Dictyoptera</taxon>
        <taxon>Blattodea</taxon>
        <taxon>Blattoidea</taxon>
        <taxon>Termitoidae</taxon>
        <taxon>Rhinotermitidae</taxon>
        <taxon>Coptotermes</taxon>
    </lineage>
</organism>
<keyword evidence="9" id="KW-0325">Glycoprotein</keyword>
<dbReference type="Proteomes" id="UP000502823">
    <property type="component" value="Unassembled WGS sequence"/>
</dbReference>
<dbReference type="Gene3D" id="3.40.390.10">
    <property type="entry name" value="Collagenase (Catalytic Domain)"/>
    <property type="match status" value="1"/>
</dbReference>
<dbReference type="GO" id="GO:0004222">
    <property type="term" value="F:metalloendopeptidase activity"/>
    <property type="evidence" value="ECO:0007669"/>
    <property type="project" value="UniProtKB-UniRule"/>
</dbReference>
<evidence type="ECO:0000256" key="6">
    <source>
        <dbReference type="ARBA" id="ARBA00023049"/>
    </source>
</evidence>
<feature type="active site" evidence="10">
    <location>
        <position position="202"/>
    </location>
</feature>
<sequence>MDVSDWIQFYTVTLLFQCNNRTFFVVSIKEAIMATTAVFLFWLVTHSYSFPLLEENSLEPKDDGMMFAEATGKEVGMKVDAWKNDSNVNPEELGLYLEGDIVQHRSRSGLTALAAHWPGGVVPYAIGGSFSEADLMTIKKAMDEFHQKTCIRFVPRNRDADYLLILNDYTGCWSSVGRVGGAQKLNLQSPGCLTSLGTPVHELMHAVGFLHEHTRYERDNYVTINWQNIEPGRESNFQKAKKGQEYGQGVEYDYRSVMHYSAYAFSRNNQPTILPKVGRIEIGQRAGFSRGDVLKIRRMYGCSNQRPGA</sequence>
<dbReference type="EMBL" id="BLKM01012573">
    <property type="protein sequence ID" value="GFG37026.1"/>
    <property type="molecule type" value="Genomic_DNA"/>
</dbReference>
<proteinExistence type="predicted"/>